<protein>
    <recommendedName>
        <fullName evidence="1">Reverse transcriptase Ty1/copia-type domain-containing protein</fullName>
    </recommendedName>
</protein>
<dbReference type="Pfam" id="PF07727">
    <property type="entry name" value="RVT_2"/>
    <property type="match status" value="1"/>
</dbReference>
<gene>
    <name evidence="2" type="ORF">OSB04_031962</name>
</gene>
<organism evidence="2 3">
    <name type="scientific">Centaurea solstitialis</name>
    <name type="common">yellow star-thistle</name>
    <dbReference type="NCBI Taxonomy" id="347529"/>
    <lineage>
        <taxon>Eukaryota</taxon>
        <taxon>Viridiplantae</taxon>
        <taxon>Streptophyta</taxon>
        <taxon>Embryophyta</taxon>
        <taxon>Tracheophyta</taxon>
        <taxon>Spermatophyta</taxon>
        <taxon>Magnoliopsida</taxon>
        <taxon>eudicotyledons</taxon>
        <taxon>Gunneridae</taxon>
        <taxon>Pentapetalae</taxon>
        <taxon>asterids</taxon>
        <taxon>campanulids</taxon>
        <taxon>Asterales</taxon>
        <taxon>Asteraceae</taxon>
        <taxon>Carduoideae</taxon>
        <taxon>Cardueae</taxon>
        <taxon>Centaureinae</taxon>
        <taxon>Centaurea</taxon>
    </lineage>
</organism>
<accession>A0AA38SBS1</accession>
<evidence type="ECO:0000313" key="3">
    <source>
        <dbReference type="Proteomes" id="UP001172457"/>
    </source>
</evidence>
<evidence type="ECO:0000259" key="1">
    <source>
        <dbReference type="Pfam" id="PF07727"/>
    </source>
</evidence>
<proteinExistence type="predicted"/>
<reference evidence="2" key="1">
    <citation type="submission" date="2023-03" db="EMBL/GenBank/DDBJ databases">
        <title>Chromosome-scale reference genome and RAD-based genetic map of yellow starthistle (Centaurea solstitialis) reveal putative structural variation and QTLs associated with invader traits.</title>
        <authorList>
            <person name="Reatini B."/>
            <person name="Cang F.A."/>
            <person name="Jiang Q."/>
            <person name="Mckibben M.T.W."/>
            <person name="Barker M.S."/>
            <person name="Rieseberg L.H."/>
            <person name="Dlugosch K.M."/>
        </authorList>
    </citation>
    <scope>NUCLEOTIDE SEQUENCE</scope>
    <source>
        <strain evidence="2">CAN-66</strain>
        <tissue evidence="2">Leaf</tissue>
    </source>
</reference>
<dbReference type="AlphaFoldDB" id="A0AA38SBS1"/>
<feature type="domain" description="Reverse transcriptase Ty1/copia-type" evidence="1">
    <location>
        <begin position="6"/>
        <end position="119"/>
    </location>
</feature>
<keyword evidence="3" id="KW-1185">Reference proteome</keyword>
<dbReference type="Proteomes" id="UP001172457">
    <property type="component" value="Chromosome 8"/>
</dbReference>
<comment type="caution">
    <text evidence="2">The sequence shown here is derived from an EMBL/GenBank/DDBJ whole genome shotgun (WGS) entry which is preliminary data.</text>
</comment>
<evidence type="ECO:0000313" key="2">
    <source>
        <dbReference type="EMBL" id="KAJ9539229.1"/>
    </source>
</evidence>
<sequence length="135" mass="15631">MVFYLQAARAWYETLSTFLIAEGFTRGNIDITLFVKSYKDHVFLAQIYVDDIIFGSTKAKLCKKFESLMQSQYKMSMMGELTYFLGLQVKQYEKGIFISQGKYVRDMLKKSDLTTCSEMKNTLVSSSKTRQGFQL</sequence>
<name>A0AA38SBS1_9ASTR</name>
<dbReference type="EMBL" id="JARYMX010000008">
    <property type="protein sequence ID" value="KAJ9539229.1"/>
    <property type="molecule type" value="Genomic_DNA"/>
</dbReference>
<dbReference type="InterPro" id="IPR013103">
    <property type="entry name" value="RVT_2"/>
</dbReference>